<evidence type="ECO:0000256" key="3">
    <source>
        <dbReference type="ARBA" id="ARBA00022475"/>
    </source>
</evidence>
<feature type="domain" description="Type II secretion system protein GspF" evidence="9">
    <location>
        <begin position="98"/>
        <end position="219"/>
    </location>
</feature>
<evidence type="ECO:0000256" key="1">
    <source>
        <dbReference type="ARBA" id="ARBA00004651"/>
    </source>
</evidence>
<evidence type="ECO:0000256" key="7">
    <source>
        <dbReference type="SAM" id="MobiDB-lite"/>
    </source>
</evidence>
<dbReference type="GO" id="GO:0005886">
    <property type="term" value="C:plasma membrane"/>
    <property type="evidence" value="ECO:0007669"/>
    <property type="project" value="UniProtKB-SubCell"/>
</dbReference>
<dbReference type="PRINTS" id="PR00812">
    <property type="entry name" value="BCTERIALGSPF"/>
</dbReference>
<feature type="compositionally biased region" description="Polar residues" evidence="7">
    <location>
        <begin position="58"/>
        <end position="67"/>
    </location>
</feature>
<name>A0A517NHT1_9BACT</name>
<evidence type="ECO:0000256" key="6">
    <source>
        <dbReference type="ARBA" id="ARBA00023136"/>
    </source>
</evidence>
<dbReference type="InterPro" id="IPR042094">
    <property type="entry name" value="T2SS_GspF_sf"/>
</dbReference>
<dbReference type="InterPro" id="IPR018076">
    <property type="entry name" value="T2SS_GspF_dom"/>
</dbReference>
<feature type="compositionally biased region" description="Polar residues" evidence="7">
    <location>
        <begin position="16"/>
        <end position="43"/>
    </location>
</feature>
<dbReference type="AlphaFoldDB" id="A0A517NHT1"/>
<dbReference type="PANTHER" id="PTHR30012:SF0">
    <property type="entry name" value="TYPE II SECRETION SYSTEM PROTEIN F-RELATED"/>
    <property type="match status" value="1"/>
</dbReference>
<dbReference type="RefSeq" id="WP_145173668.1">
    <property type="nucleotide sequence ID" value="NZ_CP036525.1"/>
</dbReference>
<feature type="transmembrane region" description="Helical" evidence="8">
    <location>
        <begin position="395"/>
        <end position="420"/>
    </location>
</feature>
<evidence type="ECO:0000256" key="4">
    <source>
        <dbReference type="ARBA" id="ARBA00022692"/>
    </source>
</evidence>
<evidence type="ECO:0000259" key="9">
    <source>
        <dbReference type="Pfam" id="PF00482"/>
    </source>
</evidence>
<keyword evidence="3" id="KW-1003">Cell membrane</keyword>
<organism evidence="10 11">
    <name type="scientific">Rubripirellula lacrimiformis</name>
    <dbReference type="NCBI Taxonomy" id="1930273"/>
    <lineage>
        <taxon>Bacteria</taxon>
        <taxon>Pseudomonadati</taxon>
        <taxon>Planctomycetota</taxon>
        <taxon>Planctomycetia</taxon>
        <taxon>Pirellulales</taxon>
        <taxon>Pirellulaceae</taxon>
        <taxon>Rubripirellula</taxon>
    </lineage>
</organism>
<protein>
    <submittedName>
        <fullName evidence="10">Type II secretion system protein F</fullName>
    </submittedName>
</protein>
<gene>
    <name evidence="10" type="primary">epsF_5</name>
    <name evidence="10" type="ORF">K227x_51060</name>
</gene>
<keyword evidence="4 8" id="KW-0812">Transmembrane</keyword>
<dbReference type="PANTHER" id="PTHR30012">
    <property type="entry name" value="GENERAL SECRETION PATHWAY PROTEIN"/>
    <property type="match status" value="1"/>
</dbReference>
<dbReference type="KEGG" id="rlc:K227x_51060"/>
<evidence type="ECO:0000256" key="8">
    <source>
        <dbReference type="SAM" id="Phobius"/>
    </source>
</evidence>
<comment type="subcellular location">
    <subcellularLocation>
        <location evidence="1">Cell membrane</location>
        <topology evidence="1">Multi-pass membrane protein</topology>
    </subcellularLocation>
</comment>
<accession>A0A517NHT1</accession>
<sequence>MSSAFAPFQFTPPPSGNQRQGTSGQPAVNQNAGRQKPTSPSPVGQSGGAKGTSGGRSNQPSSATSIETIDRDSDAHTPVLAKRRGAKVPAGRVLLVVNQLAVMSQNGIEIADAIDAVAKNCTDVKLAKALQDIHESVNSGHAFSEAMAIHGHCFPTTLPPMLAAAERSGEVPRTLGRVCARMRGELQMRGTIVGSLVYPAILVFASVVVLAALILGVLPQFSKVFESMGKPVPIYTEVLLSFGVFCRQWWLLIIPSVIGTLVTMWMLRTHPIVVRPLGRFLMYGPLIRDAYRPLQAGRTLRTIAGMVHGGVPMLQSVQLSQQTTMDPYWQALLRQVERNLIDGLPASTALSECDFVPPEAGQMMATAERTGRVAEVLEDIGMFYEEEAERKIKRLVVALEPVVILVMGVVVAGIVMSIMLPMLDISTISKQ</sequence>
<reference evidence="10 11" key="1">
    <citation type="submission" date="2019-02" db="EMBL/GenBank/DDBJ databases">
        <title>Deep-cultivation of Planctomycetes and their phenomic and genomic characterization uncovers novel biology.</title>
        <authorList>
            <person name="Wiegand S."/>
            <person name="Jogler M."/>
            <person name="Boedeker C."/>
            <person name="Pinto D."/>
            <person name="Vollmers J."/>
            <person name="Rivas-Marin E."/>
            <person name="Kohn T."/>
            <person name="Peeters S.H."/>
            <person name="Heuer A."/>
            <person name="Rast P."/>
            <person name="Oberbeckmann S."/>
            <person name="Bunk B."/>
            <person name="Jeske O."/>
            <person name="Meyerdierks A."/>
            <person name="Storesund J.E."/>
            <person name="Kallscheuer N."/>
            <person name="Luecker S."/>
            <person name="Lage O.M."/>
            <person name="Pohl T."/>
            <person name="Merkel B.J."/>
            <person name="Hornburger P."/>
            <person name="Mueller R.-W."/>
            <person name="Bruemmer F."/>
            <person name="Labrenz M."/>
            <person name="Spormann A.M."/>
            <person name="Op den Camp H."/>
            <person name="Overmann J."/>
            <person name="Amann R."/>
            <person name="Jetten M.S.M."/>
            <person name="Mascher T."/>
            <person name="Medema M.H."/>
            <person name="Devos D.P."/>
            <person name="Kaster A.-K."/>
            <person name="Ovreas L."/>
            <person name="Rohde M."/>
            <person name="Galperin M.Y."/>
            <person name="Jogler C."/>
        </authorList>
    </citation>
    <scope>NUCLEOTIDE SEQUENCE [LARGE SCALE GENOMIC DNA]</scope>
    <source>
        <strain evidence="10 11">K22_7</strain>
    </source>
</reference>
<feature type="transmembrane region" description="Helical" evidence="8">
    <location>
        <begin position="191"/>
        <end position="218"/>
    </location>
</feature>
<comment type="similarity">
    <text evidence="2">Belongs to the GSP F family.</text>
</comment>
<feature type="domain" description="Type II secretion system protein GspF" evidence="9">
    <location>
        <begin position="300"/>
        <end position="421"/>
    </location>
</feature>
<evidence type="ECO:0000256" key="5">
    <source>
        <dbReference type="ARBA" id="ARBA00022989"/>
    </source>
</evidence>
<proteinExistence type="inferred from homology"/>
<keyword evidence="6 8" id="KW-0472">Membrane</keyword>
<dbReference type="EMBL" id="CP036525">
    <property type="protein sequence ID" value="QDT06690.1"/>
    <property type="molecule type" value="Genomic_DNA"/>
</dbReference>
<dbReference type="Pfam" id="PF00482">
    <property type="entry name" value="T2SSF"/>
    <property type="match status" value="2"/>
</dbReference>
<feature type="compositionally biased region" description="Gly residues" evidence="7">
    <location>
        <begin position="45"/>
        <end position="54"/>
    </location>
</feature>
<keyword evidence="5 8" id="KW-1133">Transmembrane helix</keyword>
<dbReference type="OrthoDB" id="249715at2"/>
<evidence type="ECO:0000256" key="2">
    <source>
        <dbReference type="ARBA" id="ARBA00005745"/>
    </source>
</evidence>
<feature type="region of interest" description="Disordered" evidence="7">
    <location>
        <begin position="1"/>
        <end position="84"/>
    </location>
</feature>
<evidence type="ECO:0000313" key="11">
    <source>
        <dbReference type="Proteomes" id="UP000318538"/>
    </source>
</evidence>
<keyword evidence="11" id="KW-1185">Reference proteome</keyword>
<feature type="transmembrane region" description="Helical" evidence="8">
    <location>
        <begin position="249"/>
        <end position="267"/>
    </location>
</feature>
<dbReference type="InterPro" id="IPR003004">
    <property type="entry name" value="GspF/PilC"/>
</dbReference>
<evidence type="ECO:0000313" key="10">
    <source>
        <dbReference type="EMBL" id="QDT06690.1"/>
    </source>
</evidence>
<dbReference type="Gene3D" id="1.20.81.30">
    <property type="entry name" value="Type II secretion system (T2SS), domain F"/>
    <property type="match status" value="2"/>
</dbReference>
<dbReference type="Proteomes" id="UP000318538">
    <property type="component" value="Chromosome"/>
</dbReference>